<evidence type="ECO:0000259" key="2">
    <source>
        <dbReference type="Pfam" id="PF03432"/>
    </source>
</evidence>
<feature type="domain" description="MobA/VirD2-like nuclease" evidence="2">
    <location>
        <begin position="25"/>
        <end position="155"/>
    </location>
</feature>
<dbReference type="AlphaFoldDB" id="A0A7Y3XAJ7"/>
<dbReference type="InterPro" id="IPR005094">
    <property type="entry name" value="Endonuclease_MobA/VirD2"/>
</dbReference>
<keyword evidence="4" id="KW-1185">Reference proteome</keyword>
<name>A0A7Y3XAJ7_9GAMM</name>
<evidence type="ECO:0000313" key="3">
    <source>
        <dbReference type="EMBL" id="NOG32847.1"/>
    </source>
</evidence>
<feature type="compositionally biased region" description="Basic and acidic residues" evidence="1">
    <location>
        <begin position="158"/>
        <end position="188"/>
    </location>
</feature>
<reference evidence="3 4" key="1">
    <citation type="submission" date="2020-05" db="EMBL/GenBank/DDBJ databases">
        <authorList>
            <person name="Ruan W."/>
            <person name="Jeon C.O."/>
            <person name="Chun B.H."/>
        </authorList>
    </citation>
    <scope>NUCLEOTIDE SEQUENCE [LARGE SCALE GENOMIC DNA]</scope>
    <source>
        <strain evidence="3 4">TBZ9</strain>
    </source>
</reference>
<feature type="region of interest" description="Disordered" evidence="1">
    <location>
        <begin position="156"/>
        <end position="188"/>
    </location>
</feature>
<protein>
    <submittedName>
        <fullName evidence="3">Relaxase/mobilization nuclease domain-containing protein</fullName>
    </submittedName>
</protein>
<dbReference type="EMBL" id="JABFHI010000012">
    <property type="protein sequence ID" value="NOG32847.1"/>
    <property type="molecule type" value="Genomic_DNA"/>
</dbReference>
<evidence type="ECO:0000313" key="4">
    <source>
        <dbReference type="Proteomes" id="UP000588806"/>
    </source>
</evidence>
<accession>A0A7Y3XAJ7</accession>
<comment type="caution">
    <text evidence="3">The sequence shown here is derived from an EMBL/GenBank/DDBJ whole genome shotgun (WGS) entry which is preliminary data.</text>
</comment>
<dbReference type="Proteomes" id="UP000588806">
    <property type="component" value="Unassembled WGS sequence"/>
</dbReference>
<reference evidence="3 4" key="2">
    <citation type="submission" date="2020-06" db="EMBL/GenBank/DDBJ databases">
        <title>Halomonas songnenensis sp. nov., a moderately halophilic bacterium isolated from saline and alkaline soils.</title>
        <authorList>
            <person name="Jiang J."/>
            <person name="Pan Y."/>
        </authorList>
    </citation>
    <scope>NUCLEOTIDE SEQUENCE [LARGE SCALE GENOMIC DNA]</scope>
    <source>
        <strain evidence="3 4">TBZ9</strain>
    </source>
</reference>
<dbReference type="RefSeq" id="WP_171703306.1">
    <property type="nucleotide sequence ID" value="NZ_JABFHI010000012.1"/>
</dbReference>
<gene>
    <name evidence="3" type="ORF">HLB35_15740</name>
</gene>
<dbReference type="Pfam" id="PF03432">
    <property type="entry name" value="Relaxase"/>
    <property type="match status" value="1"/>
</dbReference>
<feature type="region of interest" description="Disordered" evidence="1">
    <location>
        <begin position="220"/>
        <end position="239"/>
    </location>
</feature>
<organism evidence="3 4">
    <name type="scientific">Vreelandella azerica</name>
    <dbReference type="NCBI Taxonomy" id="2732867"/>
    <lineage>
        <taxon>Bacteria</taxon>
        <taxon>Pseudomonadati</taxon>
        <taxon>Pseudomonadota</taxon>
        <taxon>Gammaproteobacteria</taxon>
        <taxon>Oceanospirillales</taxon>
        <taxon>Halomonadaceae</taxon>
        <taxon>Vreelandella</taxon>
    </lineage>
</organism>
<sequence>MRERRCHAHQIPESCQGSAAGAVRYLLQENDHNDEVRAEVTVLRGDPSIVAQVADATTHQWRYTSGIISWAPDDNPTPAEIQAVIEDWEATAFAGLDADQYASCAVLHRDDDGTPHVHTLTARVELKTGKALNIAPPSHQKTFDPLRDYWNHKMGWARPDDPDRARSVQPGHESKGRSKPDKHPRSRKEITEHIETLAAEGLVTTAAEVRQELSEIGEITRASHAYVSVKPPAQRKPFA</sequence>
<evidence type="ECO:0000256" key="1">
    <source>
        <dbReference type="SAM" id="MobiDB-lite"/>
    </source>
</evidence>
<proteinExistence type="predicted"/>